<accession>A0A410X4V5</accession>
<name>A0A410X4V5_9BACL</name>
<gene>
    <name evidence="2" type="ORF">PC41400_04415</name>
</gene>
<sequence>MRGKGWNFIIFYRFIIFHIVSIPCLSRTLVIFRGGGEKNPQIYENALFTKSLRAFYTGDVLRAPEAEHRIAGMPPAQIHH</sequence>
<dbReference type="AlphaFoldDB" id="A0A410X4V5"/>
<evidence type="ECO:0000313" key="2">
    <source>
        <dbReference type="EMBL" id="QAV21626.1"/>
    </source>
</evidence>
<dbReference type="EMBL" id="CP026520">
    <property type="protein sequence ID" value="QAV21626.1"/>
    <property type="molecule type" value="Genomic_DNA"/>
</dbReference>
<dbReference type="Proteomes" id="UP000288943">
    <property type="component" value="Chromosome"/>
</dbReference>
<reference evidence="2 3" key="1">
    <citation type="submission" date="2018-01" db="EMBL/GenBank/DDBJ databases">
        <title>The whole genome sequencing and assembly of Paenibacillus chitinolyticus KCCM 41400 strain.</title>
        <authorList>
            <person name="Kim J.-Y."/>
            <person name="Park M.-K."/>
            <person name="Lee Y.-J."/>
            <person name="Yi H."/>
            <person name="Bahn Y.-S."/>
            <person name="Kim J.F."/>
            <person name="Lee D.-W."/>
        </authorList>
    </citation>
    <scope>NUCLEOTIDE SEQUENCE [LARGE SCALE GENOMIC DNA]</scope>
    <source>
        <strain evidence="2 3">KCCM 41400</strain>
    </source>
</reference>
<keyword evidence="1" id="KW-0472">Membrane</keyword>
<keyword evidence="1" id="KW-1133">Transmembrane helix</keyword>
<protein>
    <submittedName>
        <fullName evidence="2">Uncharacterized protein</fullName>
    </submittedName>
</protein>
<dbReference type="KEGG" id="pchi:PC41400_04415"/>
<organism evidence="2 3">
    <name type="scientific">Paenibacillus chitinolyticus</name>
    <dbReference type="NCBI Taxonomy" id="79263"/>
    <lineage>
        <taxon>Bacteria</taxon>
        <taxon>Bacillati</taxon>
        <taxon>Bacillota</taxon>
        <taxon>Bacilli</taxon>
        <taxon>Bacillales</taxon>
        <taxon>Paenibacillaceae</taxon>
        <taxon>Paenibacillus</taxon>
    </lineage>
</organism>
<keyword evidence="1" id="KW-0812">Transmembrane</keyword>
<feature type="transmembrane region" description="Helical" evidence="1">
    <location>
        <begin position="6"/>
        <end position="25"/>
    </location>
</feature>
<evidence type="ECO:0000256" key="1">
    <source>
        <dbReference type="SAM" id="Phobius"/>
    </source>
</evidence>
<evidence type="ECO:0000313" key="3">
    <source>
        <dbReference type="Proteomes" id="UP000288943"/>
    </source>
</evidence>
<proteinExistence type="predicted"/>